<dbReference type="PANTHER" id="PTHR33375">
    <property type="entry name" value="CHROMOSOME-PARTITIONING PROTEIN PARB-RELATED"/>
    <property type="match status" value="1"/>
</dbReference>
<dbReference type="Proteomes" id="UP000220438">
    <property type="component" value="Unassembled WGS sequence"/>
</dbReference>
<dbReference type="GO" id="GO:0007059">
    <property type="term" value="P:chromosome segregation"/>
    <property type="evidence" value="ECO:0007669"/>
    <property type="project" value="UniProtKB-KW"/>
</dbReference>
<dbReference type="InterPro" id="IPR050336">
    <property type="entry name" value="Chromosome_partition/occlusion"/>
</dbReference>
<comment type="caution">
    <text evidence="7">The sequence shown here is derived from an EMBL/GenBank/DDBJ whole genome shotgun (WGS) entry which is preliminary data.</text>
</comment>
<dbReference type="SMART" id="SM00470">
    <property type="entry name" value="ParB"/>
    <property type="match status" value="1"/>
</dbReference>
<dbReference type="PANTHER" id="PTHR33375:SF1">
    <property type="entry name" value="CHROMOSOME-PARTITIONING PROTEIN PARB-RELATED"/>
    <property type="match status" value="1"/>
</dbReference>
<proteinExistence type="inferred from homology"/>
<reference evidence="11 12" key="2">
    <citation type="submission" date="2018-08" db="EMBL/GenBank/DDBJ databases">
        <title>A genome reference for cultivated species of the human gut microbiota.</title>
        <authorList>
            <person name="Zou Y."/>
            <person name="Xue W."/>
            <person name="Luo G."/>
        </authorList>
    </citation>
    <scope>NUCLEOTIDE SEQUENCE [LARGE SCALE GENOMIC DNA]</scope>
    <source>
        <strain evidence="8 12">AF36-11AT</strain>
        <strain evidence="9 11">AM42-11AC</strain>
    </source>
</reference>
<dbReference type="FunFam" id="3.90.1530.30:FF:000001">
    <property type="entry name" value="Chromosome partitioning protein ParB"/>
    <property type="match status" value="1"/>
</dbReference>
<dbReference type="InterPro" id="IPR004437">
    <property type="entry name" value="ParB/RepB/Spo0J"/>
</dbReference>
<dbReference type="CDD" id="cd16393">
    <property type="entry name" value="SPO0J_N"/>
    <property type="match status" value="1"/>
</dbReference>
<dbReference type="GO" id="GO:0009295">
    <property type="term" value="C:nucleoid"/>
    <property type="evidence" value="ECO:0007669"/>
    <property type="project" value="UniProtKB-SubCell"/>
</dbReference>
<dbReference type="SUPFAM" id="SSF110849">
    <property type="entry name" value="ParB/Sulfiredoxin"/>
    <property type="match status" value="1"/>
</dbReference>
<comment type="subcellular location">
    <subcellularLocation>
        <location evidence="1">Cytoplasm</location>
        <location evidence="1">Nucleoid</location>
    </subcellularLocation>
</comment>
<evidence type="ECO:0000313" key="11">
    <source>
        <dbReference type="Proteomes" id="UP000261079"/>
    </source>
</evidence>
<evidence type="ECO:0000256" key="1">
    <source>
        <dbReference type="ARBA" id="ARBA00004453"/>
    </source>
</evidence>
<dbReference type="GO" id="GO:0005694">
    <property type="term" value="C:chromosome"/>
    <property type="evidence" value="ECO:0007669"/>
    <property type="project" value="TreeGrafter"/>
</dbReference>
<dbReference type="Pfam" id="PF17762">
    <property type="entry name" value="HTH_ParB"/>
    <property type="match status" value="1"/>
</dbReference>
<dbReference type="RefSeq" id="WP_097769908.1">
    <property type="nucleotide sequence ID" value="NZ_NOUW01000005.1"/>
</dbReference>
<evidence type="ECO:0000256" key="5">
    <source>
        <dbReference type="SAM" id="MobiDB-lite"/>
    </source>
</evidence>
<dbReference type="Gene3D" id="1.10.10.2830">
    <property type="match status" value="1"/>
</dbReference>
<dbReference type="GO" id="GO:0003677">
    <property type="term" value="F:DNA binding"/>
    <property type="evidence" value="ECO:0007669"/>
    <property type="project" value="UniProtKB-KW"/>
</dbReference>
<dbReference type="EMBL" id="QVEZ01000003">
    <property type="protein sequence ID" value="RGC06155.1"/>
    <property type="molecule type" value="Genomic_DNA"/>
</dbReference>
<evidence type="ECO:0000256" key="2">
    <source>
        <dbReference type="ARBA" id="ARBA00006295"/>
    </source>
</evidence>
<dbReference type="Pfam" id="PF02195">
    <property type="entry name" value="ParB_N"/>
    <property type="match status" value="1"/>
</dbReference>
<protein>
    <submittedName>
        <fullName evidence="8">ParB/RepB/Spo0J family partition protein</fullName>
    </submittedName>
    <submittedName>
        <fullName evidence="7">Stage 0 sporulation protein J</fullName>
    </submittedName>
</protein>
<dbReference type="Proteomes" id="UP000261140">
    <property type="component" value="Unassembled WGS sequence"/>
</dbReference>
<feature type="region of interest" description="Disordered" evidence="5">
    <location>
        <begin position="1"/>
        <end position="20"/>
    </location>
</feature>
<dbReference type="EMBL" id="NOUW01000005">
    <property type="protein sequence ID" value="PDX90688.1"/>
    <property type="molecule type" value="Genomic_DNA"/>
</dbReference>
<evidence type="ECO:0000313" key="9">
    <source>
        <dbReference type="EMBL" id="RGC06155.1"/>
    </source>
</evidence>
<dbReference type="PROSITE" id="PS50943">
    <property type="entry name" value="HTH_CROC1"/>
    <property type="match status" value="1"/>
</dbReference>
<dbReference type="InterPro" id="IPR036086">
    <property type="entry name" value="ParB/Sulfiredoxin_sf"/>
</dbReference>
<keyword evidence="3" id="KW-0159">Chromosome partition</keyword>
<evidence type="ECO:0000256" key="3">
    <source>
        <dbReference type="ARBA" id="ARBA00022829"/>
    </source>
</evidence>
<evidence type="ECO:0000313" key="8">
    <source>
        <dbReference type="EMBL" id="RGB70444.1"/>
    </source>
</evidence>
<dbReference type="EMBL" id="QVEQ01000010">
    <property type="protein sequence ID" value="RGB70444.1"/>
    <property type="molecule type" value="Genomic_DNA"/>
</dbReference>
<sequence length="289" mass="31934">MAKKRGGLGRGLESLFEDTAPSFESDNRIETLPLREIEPDPAQPRKTFDEETLAELAASISEHGLLQPIAVRPHGVDRYLIVAGERRWRACRMAGLTEAPVVVKDVTDEQAMELALVENLQREDLDPVEEALGIRELMTRCDLTQEQAARKLGKSRSALANSLRLLNLPETVLELLKSGFLTTGHAKVVLGLPTPELQEQAAQIIADHELNVRQAETLCKKLAKPPKEPVEPAPRGTLPVEVEESLKQALGSEVNVAYHDGKGKLTVHFYSDEQLKAFANLLGQYQVED</sequence>
<comment type="similarity">
    <text evidence="2">Belongs to the ParB family.</text>
</comment>
<evidence type="ECO:0000256" key="4">
    <source>
        <dbReference type="ARBA" id="ARBA00023125"/>
    </source>
</evidence>
<feature type="domain" description="HTH cro/C1-type" evidence="6">
    <location>
        <begin position="134"/>
        <end position="161"/>
    </location>
</feature>
<reference evidence="7 10" key="1">
    <citation type="journal article" date="2017" name="Front. Microbiol.">
        <title>New Insights into the Diversity of the Genus Faecalibacterium.</title>
        <authorList>
            <person name="Benevides L."/>
            <person name="Burman S."/>
            <person name="Martin R."/>
            <person name="Robert V."/>
            <person name="Thomas M."/>
            <person name="Miquel S."/>
            <person name="Chain F."/>
            <person name="Sokol H."/>
            <person name="Bermudez-Humaran L.G."/>
            <person name="Morrison M."/>
            <person name="Langella P."/>
            <person name="Azevedo V.A."/>
            <person name="Chatel J.M."/>
            <person name="Soares S."/>
        </authorList>
    </citation>
    <scope>NUCLEOTIDE SEQUENCE [LARGE SCALE GENOMIC DNA]</scope>
    <source>
        <strain evidence="7 10">AHMP21</strain>
    </source>
</reference>
<evidence type="ECO:0000313" key="7">
    <source>
        <dbReference type="EMBL" id="PDX90688.1"/>
    </source>
</evidence>
<evidence type="ECO:0000313" key="10">
    <source>
        <dbReference type="Proteomes" id="UP000220438"/>
    </source>
</evidence>
<dbReference type="Gene3D" id="3.90.1530.30">
    <property type="match status" value="1"/>
</dbReference>
<dbReference type="FunFam" id="1.10.10.2830:FF:000001">
    <property type="entry name" value="Chromosome partitioning protein ParB"/>
    <property type="match status" value="1"/>
</dbReference>
<dbReference type="Proteomes" id="UP000261079">
    <property type="component" value="Unassembled WGS sequence"/>
</dbReference>
<organism evidence="7 10">
    <name type="scientific">Faecalibacterium prausnitzii</name>
    <dbReference type="NCBI Taxonomy" id="853"/>
    <lineage>
        <taxon>Bacteria</taxon>
        <taxon>Bacillati</taxon>
        <taxon>Bacillota</taxon>
        <taxon>Clostridia</taxon>
        <taxon>Eubacteriales</taxon>
        <taxon>Oscillospiraceae</taxon>
        <taxon>Faecalibacterium</taxon>
    </lineage>
</organism>
<evidence type="ECO:0000313" key="12">
    <source>
        <dbReference type="Proteomes" id="UP000261140"/>
    </source>
</evidence>
<dbReference type="AlphaFoldDB" id="A0A2A7BH95"/>
<dbReference type="NCBIfam" id="TIGR00180">
    <property type="entry name" value="parB_part"/>
    <property type="match status" value="1"/>
</dbReference>
<name>A0A2A7BH95_9FIRM</name>
<gene>
    <name evidence="7" type="ORF">CHR61_01115</name>
    <name evidence="9" type="ORF">DW905_06930</name>
    <name evidence="8" type="ORF">DWZ89_10685</name>
</gene>
<keyword evidence="4" id="KW-0238">DNA-binding</keyword>
<accession>A0A2A7BH95</accession>
<evidence type="ECO:0000259" key="6">
    <source>
        <dbReference type="PROSITE" id="PS50943"/>
    </source>
</evidence>
<dbReference type="InterPro" id="IPR003115">
    <property type="entry name" value="ParB_N"/>
</dbReference>
<dbReference type="InterPro" id="IPR041468">
    <property type="entry name" value="HTH_ParB/Spo0J"/>
</dbReference>
<dbReference type="InterPro" id="IPR001387">
    <property type="entry name" value="Cro/C1-type_HTH"/>
</dbReference>